<proteinExistence type="predicted"/>
<evidence type="ECO:0000256" key="4">
    <source>
        <dbReference type="PROSITE-ProRule" id="PRU00325"/>
    </source>
</evidence>
<feature type="non-terminal residue" evidence="6">
    <location>
        <position position="85"/>
    </location>
</feature>
<name>A0ABU6SHL5_9FABA</name>
<dbReference type="Proteomes" id="UP001341840">
    <property type="component" value="Unassembled WGS sequence"/>
</dbReference>
<keyword evidence="2 4" id="KW-0863">Zinc-finger</keyword>
<sequence length="85" mass="9779">MPNGVEYAVDLRRRRCDCGEFQVDKIPCRHVIACCANQRLDWHSYVHDVDQIALLLLQTHPYPPAALGLHQMQTDARKHCNDHCA</sequence>
<dbReference type="PROSITE" id="PS50966">
    <property type="entry name" value="ZF_SWIM"/>
    <property type="match status" value="1"/>
</dbReference>
<keyword evidence="1" id="KW-0479">Metal-binding</keyword>
<keyword evidence="7" id="KW-1185">Reference proteome</keyword>
<reference evidence="6 7" key="1">
    <citation type="journal article" date="2023" name="Plants (Basel)">
        <title>Bridging the Gap: Combining Genomics and Transcriptomics Approaches to Understand Stylosanthes scabra, an Orphan Legume from the Brazilian Caatinga.</title>
        <authorList>
            <person name="Ferreira-Neto J.R.C."/>
            <person name="da Silva M.D."/>
            <person name="Binneck E."/>
            <person name="de Melo N.F."/>
            <person name="da Silva R.H."/>
            <person name="de Melo A.L.T.M."/>
            <person name="Pandolfi V."/>
            <person name="Bustamante F.O."/>
            <person name="Brasileiro-Vidal A.C."/>
            <person name="Benko-Iseppon A.M."/>
        </authorList>
    </citation>
    <scope>NUCLEOTIDE SEQUENCE [LARGE SCALE GENOMIC DNA]</scope>
    <source>
        <tissue evidence="6">Leaves</tissue>
    </source>
</reference>
<dbReference type="InterPro" id="IPR007527">
    <property type="entry name" value="Znf_SWIM"/>
</dbReference>
<evidence type="ECO:0000256" key="2">
    <source>
        <dbReference type="ARBA" id="ARBA00022771"/>
    </source>
</evidence>
<comment type="caution">
    <text evidence="6">The sequence shown here is derived from an EMBL/GenBank/DDBJ whole genome shotgun (WGS) entry which is preliminary data.</text>
</comment>
<evidence type="ECO:0000313" key="6">
    <source>
        <dbReference type="EMBL" id="MED6135892.1"/>
    </source>
</evidence>
<feature type="domain" description="SWIM-type" evidence="5">
    <location>
        <begin position="7"/>
        <end position="39"/>
    </location>
</feature>
<keyword evidence="3" id="KW-0862">Zinc</keyword>
<dbReference type="SMART" id="SM00575">
    <property type="entry name" value="ZnF_PMZ"/>
    <property type="match status" value="1"/>
</dbReference>
<evidence type="ECO:0000256" key="1">
    <source>
        <dbReference type="ARBA" id="ARBA00022723"/>
    </source>
</evidence>
<evidence type="ECO:0000313" key="7">
    <source>
        <dbReference type="Proteomes" id="UP001341840"/>
    </source>
</evidence>
<dbReference type="EMBL" id="JASCZI010060770">
    <property type="protein sequence ID" value="MED6135892.1"/>
    <property type="molecule type" value="Genomic_DNA"/>
</dbReference>
<organism evidence="6 7">
    <name type="scientific">Stylosanthes scabra</name>
    <dbReference type="NCBI Taxonomy" id="79078"/>
    <lineage>
        <taxon>Eukaryota</taxon>
        <taxon>Viridiplantae</taxon>
        <taxon>Streptophyta</taxon>
        <taxon>Embryophyta</taxon>
        <taxon>Tracheophyta</taxon>
        <taxon>Spermatophyta</taxon>
        <taxon>Magnoliopsida</taxon>
        <taxon>eudicotyledons</taxon>
        <taxon>Gunneridae</taxon>
        <taxon>Pentapetalae</taxon>
        <taxon>rosids</taxon>
        <taxon>fabids</taxon>
        <taxon>Fabales</taxon>
        <taxon>Fabaceae</taxon>
        <taxon>Papilionoideae</taxon>
        <taxon>50 kb inversion clade</taxon>
        <taxon>dalbergioids sensu lato</taxon>
        <taxon>Dalbergieae</taxon>
        <taxon>Pterocarpus clade</taxon>
        <taxon>Stylosanthes</taxon>
    </lineage>
</organism>
<accession>A0ABU6SHL5</accession>
<evidence type="ECO:0000256" key="3">
    <source>
        <dbReference type="ARBA" id="ARBA00022833"/>
    </source>
</evidence>
<dbReference type="Pfam" id="PF04434">
    <property type="entry name" value="SWIM"/>
    <property type="match status" value="1"/>
</dbReference>
<protein>
    <recommendedName>
        <fullName evidence="5">SWIM-type domain-containing protein</fullName>
    </recommendedName>
</protein>
<gene>
    <name evidence="6" type="ORF">PIB30_050941</name>
</gene>
<dbReference type="InterPro" id="IPR006564">
    <property type="entry name" value="Znf_PMZ"/>
</dbReference>
<evidence type="ECO:0000259" key="5">
    <source>
        <dbReference type="PROSITE" id="PS50966"/>
    </source>
</evidence>